<dbReference type="InterPro" id="IPR036868">
    <property type="entry name" value="TusA-like_sf"/>
</dbReference>
<evidence type="ECO:0000259" key="2">
    <source>
        <dbReference type="PROSITE" id="PS01148"/>
    </source>
</evidence>
<gene>
    <name evidence="3" type="ORF">SOASR030_10470</name>
</gene>
<dbReference type="Proteomes" id="UP001058124">
    <property type="component" value="Unassembled WGS sequence"/>
</dbReference>
<comment type="caution">
    <text evidence="3">The sequence shown here is derived from an EMBL/GenBank/DDBJ whole genome shotgun (WGS) entry which is preliminary data.</text>
</comment>
<evidence type="ECO:0000256" key="1">
    <source>
        <dbReference type="ARBA" id="ARBA00008984"/>
    </source>
</evidence>
<dbReference type="PANTHER" id="PTHR33279">
    <property type="entry name" value="SULFUR CARRIER PROTEIN YEDF-RELATED"/>
    <property type="match status" value="1"/>
</dbReference>
<name>A0AAV5N076_9GAMM</name>
<accession>A0AAV5N076</accession>
<dbReference type="Pfam" id="PF01206">
    <property type="entry name" value="TusA"/>
    <property type="match status" value="1"/>
</dbReference>
<dbReference type="SUPFAM" id="SSF64307">
    <property type="entry name" value="SirA-like"/>
    <property type="match status" value="1"/>
</dbReference>
<dbReference type="CDD" id="cd00291">
    <property type="entry name" value="SirA_YedF_YeeD"/>
    <property type="match status" value="1"/>
</dbReference>
<evidence type="ECO:0000313" key="4">
    <source>
        <dbReference type="Proteomes" id="UP001058124"/>
    </source>
</evidence>
<sequence length="75" mass="8331">MKTIKLDTTGKLCPFPLIEAKKIIVGLNVGDTLVIDYDCAQATENLPRWAVEEGHKVTDFQQTGDAQWQISIQKG</sequence>
<protein>
    <submittedName>
        <fullName evidence="3">Membrane protein</fullName>
    </submittedName>
</protein>
<dbReference type="RefSeq" id="WP_027273448.1">
    <property type="nucleotide sequence ID" value="NZ_BRLH01000001.1"/>
</dbReference>
<dbReference type="Gene3D" id="3.30.110.40">
    <property type="entry name" value="TusA-like domain"/>
    <property type="match status" value="1"/>
</dbReference>
<dbReference type="AlphaFoldDB" id="A0AAV5N076"/>
<feature type="domain" description="UPF0033" evidence="2">
    <location>
        <begin position="6"/>
        <end position="30"/>
    </location>
</feature>
<keyword evidence="4" id="KW-1185">Reference proteome</keyword>
<dbReference type="EMBL" id="BRLH01000001">
    <property type="protein sequence ID" value="GKX54935.1"/>
    <property type="molecule type" value="Genomic_DNA"/>
</dbReference>
<dbReference type="PROSITE" id="PS01148">
    <property type="entry name" value="UPF0033"/>
    <property type="match status" value="1"/>
</dbReference>
<organism evidence="3 4">
    <name type="scientific">Leminorella grimontii</name>
    <dbReference type="NCBI Taxonomy" id="82981"/>
    <lineage>
        <taxon>Bacteria</taxon>
        <taxon>Pseudomonadati</taxon>
        <taxon>Pseudomonadota</taxon>
        <taxon>Gammaproteobacteria</taxon>
        <taxon>Enterobacterales</taxon>
        <taxon>Budviciaceae</taxon>
        <taxon>Leminorella</taxon>
    </lineage>
</organism>
<dbReference type="PANTHER" id="PTHR33279:SF6">
    <property type="entry name" value="SULFUR CARRIER PROTEIN YEDF-RELATED"/>
    <property type="match status" value="1"/>
</dbReference>
<dbReference type="InterPro" id="IPR001455">
    <property type="entry name" value="TusA-like"/>
</dbReference>
<proteinExistence type="inferred from homology"/>
<reference evidence="3" key="1">
    <citation type="submission" date="2022-06" db="EMBL/GenBank/DDBJ databases">
        <title>Draft genome sequences of Leminorella grimontii str. JCM5902.</title>
        <authorList>
            <person name="Wakabayashi Y."/>
            <person name="Kojima K."/>
        </authorList>
    </citation>
    <scope>NUCLEOTIDE SEQUENCE</scope>
    <source>
        <strain evidence="3">JCM 5902</strain>
    </source>
</reference>
<evidence type="ECO:0000313" key="3">
    <source>
        <dbReference type="EMBL" id="GKX54935.1"/>
    </source>
</evidence>
<comment type="similarity">
    <text evidence="1">Belongs to the sulfur carrier protein TusA family.</text>
</comment>